<dbReference type="InterPro" id="IPR007569">
    <property type="entry name" value="DUF559"/>
</dbReference>
<keyword evidence="3" id="KW-1185">Reference proteome</keyword>
<dbReference type="InterPro" id="IPR011335">
    <property type="entry name" value="Restrct_endonuc-II-like"/>
</dbReference>
<dbReference type="EMBL" id="BSUN01000001">
    <property type="protein sequence ID" value="GMA36654.1"/>
    <property type="molecule type" value="Genomic_DNA"/>
</dbReference>
<evidence type="ECO:0000313" key="2">
    <source>
        <dbReference type="EMBL" id="GMA36654.1"/>
    </source>
</evidence>
<name>A0ABQ6IFI1_9MICO</name>
<reference evidence="3" key="1">
    <citation type="journal article" date="2019" name="Int. J. Syst. Evol. Microbiol.">
        <title>The Global Catalogue of Microorganisms (GCM) 10K type strain sequencing project: providing services to taxonomists for standard genome sequencing and annotation.</title>
        <authorList>
            <consortium name="The Broad Institute Genomics Platform"/>
            <consortium name="The Broad Institute Genome Sequencing Center for Infectious Disease"/>
            <person name="Wu L."/>
            <person name="Ma J."/>
        </authorList>
    </citation>
    <scope>NUCLEOTIDE SEQUENCE [LARGE SCALE GENOMIC DNA]</scope>
    <source>
        <strain evidence="3">NBRC 112299</strain>
    </source>
</reference>
<dbReference type="Pfam" id="PF04480">
    <property type="entry name" value="DUF559"/>
    <property type="match status" value="1"/>
</dbReference>
<evidence type="ECO:0000313" key="3">
    <source>
        <dbReference type="Proteomes" id="UP001157125"/>
    </source>
</evidence>
<dbReference type="Gene3D" id="3.40.960.10">
    <property type="entry name" value="VSR Endonuclease"/>
    <property type="match status" value="1"/>
</dbReference>
<comment type="caution">
    <text evidence="2">The sequence shown here is derived from an EMBL/GenBank/DDBJ whole genome shotgun (WGS) entry which is preliminary data.</text>
</comment>
<feature type="domain" description="DUF559" evidence="1">
    <location>
        <begin position="230"/>
        <end position="299"/>
    </location>
</feature>
<sequence length="313" mass="34776">MAVMRPLPNLAARDRSLGEFLASNEHAFTRADVISGWSRRSLESALRRGDAIRILPGVYAGARYAGTPRVRGEALNLWQPGALVTGRLAVHLYDASLAPGHDAQIRVPNGHRPRAPEWVHVVQGDRQSAWGYAHGVACAVAEIAVLDMWRAAAPAERLDLLWRALWAKVCAANALSAALTRTPRIPARRDLQRVLAWFADGATSPLEVRAKHETFADARFRDFAWQVPLILRERRAVVDMLHMRAKVAVELDGDRYHSTRDARDADRARQAELAAAGYTVLRFGWNDIVRRPDWCRELVLATVATRLALPSGT</sequence>
<dbReference type="Proteomes" id="UP001157125">
    <property type="component" value="Unassembled WGS sequence"/>
</dbReference>
<evidence type="ECO:0000259" key="1">
    <source>
        <dbReference type="Pfam" id="PF04480"/>
    </source>
</evidence>
<proteinExistence type="predicted"/>
<gene>
    <name evidence="2" type="ORF">GCM10025876_28580</name>
</gene>
<protein>
    <recommendedName>
        <fullName evidence="1">DUF559 domain-containing protein</fullName>
    </recommendedName>
</protein>
<accession>A0ABQ6IFI1</accession>
<organism evidence="2 3">
    <name type="scientific">Demequina litorisediminis</name>
    <dbReference type="NCBI Taxonomy" id="1849022"/>
    <lineage>
        <taxon>Bacteria</taxon>
        <taxon>Bacillati</taxon>
        <taxon>Actinomycetota</taxon>
        <taxon>Actinomycetes</taxon>
        <taxon>Micrococcales</taxon>
        <taxon>Demequinaceae</taxon>
        <taxon>Demequina</taxon>
    </lineage>
</organism>
<dbReference type="SUPFAM" id="SSF52980">
    <property type="entry name" value="Restriction endonuclease-like"/>
    <property type="match status" value="1"/>
</dbReference>